<dbReference type="HAMAP" id="MF_00634">
    <property type="entry name" value="UPF0235"/>
    <property type="match status" value="1"/>
</dbReference>
<dbReference type="RefSeq" id="WP_091522748.1">
    <property type="nucleotide sequence ID" value="NZ_FORF01000013.1"/>
</dbReference>
<dbReference type="SUPFAM" id="SSF69786">
    <property type="entry name" value="YggU-like"/>
    <property type="match status" value="1"/>
</dbReference>
<dbReference type="AlphaFoldDB" id="A0A1I3PW71"/>
<evidence type="ECO:0000256" key="2">
    <source>
        <dbReference type="HAMAP-Rule" id="MF_00634"/>
    </source>
</evidence>
<evidence type="ECO:0000256" key="1">
    <source>
        <dbReference type="ARBA" id="ARBA00010364"/>
    </source>
</evidence>
<proteinExistence type="inferred from homology"/>
<keyword evidence="4" id="KW-1185">Reference proteome</keyword>
<dbReference type="STRING" id="1121003.SAMN03080618_02476"/>
<dbReference type="NCBIfam" id="TIGR00251">
    <property type="entry name" value="DUF167 family protein"/>
    <property type="match status" value="1"/>
</dbReference>
<comment type="similarity">
    <text evidence="1 2">Belongs to the UPF0235 family.</text>
</comment>
<evidence type="ECO:0000313" key="4">
    <source>
        <dbReference type="Proteomes" id="UP000242763"/>
    </source>
</evidence>
<dbReference type="Proteomes" id="UP000242763">
    <property type="component" value="Unassembled WGS sequence"/>
</dbReference>
<protein>
    <recommendedName>
        <fullName evidence="2">UPF0235 protein SAMN03080618_02476</fullName>
    </recommendedName>
</protein>
<dbReference type="SMART" id="SM01152">
    <property type="entry name" value="DUF167"/>
    <property type="match status" value="1"/>
</dbReference>
<dbReference type="NCBIfam" id="NF002348">
    <property type="entry name" value="PRK01310.1"/>
    <property type="match status" value="1"/>
</dbReference>
<organism evidence="3 4">
    <name type="scientific">Aquamicrobium aerolatum DSM 21857</name>
    <dbReference type="NCBI Taxonomy" id="1121003"/>
    <lineage>
        <taxon>Bacteria</taxon>
        <taxon>Pseudomonadati</taxon>
        <taxon>Pseudomonadota</taxon>
        <taxon>Alphaproteobacteria</taxon>
        <taxon>Hyphomicrobiales</taxon>
        <taxon>Phyllobacteriaceae</taxon>
        <taxon>Aerobium</taxon>
    </lineage>
</organism>
<evidence type="ECO:0000313" key="3">
    <source>
        <dbReference type="EMBL" id="SFJ25908.1"/>
    </source>
</evidence>
<name>A0A1I3PW71_9HYPH</name>
<dbReference type="InterPro" id="IPR003746">
    <property type="entry name" value="DUF167"/>
</dbReference>
<dbReference type="InterPro" id="IPR036591">
    <property type="entry name" value="YggU-like_sf"/>
</dbReference>
<dbReference type="EMBL" id="FORF01000013">
    <property type="protein sequence ID" value="SFJ25908.1"/>
    <property type="molecule type" value="Genomic_DNA"/>
</dbReference>
<accession>A0A1I3PW71</accession>
<sequence length="116" mass="12117">MGEGAPKPYRVHDGGVDVFVRLTPKSARDAVEGVEVADDGRAHLKARVRAVPEKGKANQALVKLVAKALGVPASTVEIVSGDTARLKTLRIAGNPDVLIAALQELSSAAEQALSRQ</sequence>
<dbReference type="Gene3D" id="3.30.1200.10">
    <property type="entry name" value="YggU-like"/>
    <property type="match status" value="1"/>
</dbReference>
<reference evidence="4" key="1">
    <citation type="submission" date="2016-10" db="EMBL/GenBank/DDBJ databases">
        <authorList>
            <person name="Varghese N."/>
            <person name="Submissions S."/>
        </authorList>
    </citation>
    <scope>NUCLEOTIDE SEQUENCE [LARGE SCALE GENOMIC DNA]</scope>
    <source>
        <strain evidence="4">DSM 21857</strain>
    </source>
</reference>
<dbReference type="OrthoDB" id="9801972at2"/>
<dbReference type="Pfam" id="PF02594">
    <property type="entry name" value="DUF167"/>
    <property type="match status" value="1"/>
</dbReference>
<gene>
    <name evidence="3" type="ORF">SAMN03080618_02476</name>
</gene>